<protein>
    <recommendedName>
        <fullName evidence="3">F-box domain-containing protein</fullName>
    </recommendedName>
</protein>
<gene>
    <name evidence="1" type="primary">WBGene00098864</name>
</gene>
<sequence>MECPPPLELLPRELIWSLIEQAPEAVAALRLSSSTLRAHVDQYALHGAAIRLVDEVQVNSLGLQACVDVKVEVPRRMASLLELRLRLRCAQAKRILKRRRIDDRIAYYFTVPTFHPILRALSEAAGRHIGRLSLARYGPMPLAEIDFMWREKSFRKLDVELEKANDDDAKYVQNTIVTHKVDHLTWNASEVGDSCDTVAFLSEMAALVRTLYVFRIETLEDIAWAPLIQEMLSKKLDKLHLSTTFDRSISYFEQFDTISTDCATALIEALPKIRKRFHFSTAFTGRLGGIKQQRPFICRIKEPPLIGMKQKTNRMLIISHWSRIDEEIVPERKFDGTSFDAYFS</sequence>
<keyword evidence="2" id="KW-1185">Reference proteome</keyword>
<evidence type="ECO:0000313" key="1">
    <source>
        <dbReference type="EnsemblMetazoa" id="PPA09310.1"/>
    </source>
</evidence>
<accession>A0A8R1YCK0</accession>
<dbReference type="AlphaFoldDB" id="A0A8R1YCK0"/>
<evidence type="ECO:0000313" key="2">
    <source>
        <dbReference type="Proteomes" id="UP000005239"/>
    </source>
</evidence>
<name>A0A8R1YCK0_PRIPA</name>
<dbReference type="EnsemblMetazoa" id="PPA09310.1">
    <property type="protein sequence ID" value="PPA09310.1"/>
    <property type="gene ID" value="WBGene00098864"/>
</dbReference>
<reference evidence="2" key="1">
    <citation type="journal article" date="2008" name="Nat. Genet.">
        <title>The Pristionchus pacificus genome provides a unique perspective on nematode lifestyle and parasitism.</title>
        <authorList>
            <person name="Dieterich C."/>
            <person name="Clifton S.W."/>
            <person name="Schuster L.N."/>
            <person name="Chinwalla A."/>
            <person name="Delehaunty K."/>
            <person name="Dinkelacker I."/>
            <person name="Fulton L."/>
            <person name="Fulton R."/>
            <person name="Godfrey J."/>
            <person name="Minx P."/>
            <person name="Mitreva M."/>
            <person name="Roeseler W."/>
            <person name="Tian H."/>
            <person name="Witte H."/>
            <person name="Yang S.P."/>
            <person name="Wilson R.K."/>
            <person name="Sommer R.J."/>
        </authorList>
    </citation>
    <scope>NUCLEOTIDE SEQUENCE [LARGE SCALE GENOMIC DNA]</scope>
    <source>
        <strain evidence="2">PS312</strain>
    </source>
</reference>
<proteinExistence type="predicted"/>
<dbReference type="Proteomes" id="UP000005239">
    <property type="component" value="Unassembled WGS sequence"/>
</dbReference>
<organism evidence="1 2">
    <name type="scientific">Pristionchus pacificus</name>
    <name type="common">Parasitic nematode worm</name>
    <dbReference type="NCBI Taxonomy" id="54126"/>
    <lineage>
        <taxon>Eukaryota</taxon>
        <taxon>Metazoa</taxon>
        <taxon>Ecdysozoa</taxon>
        <taxon>Nematoda</taxon>
        <taxon>Chromadorea</taxon>
        <taxon>Rhabditida</taxon>
        <taxon>Rhabditina</taxon>
        <taxon>Diplogasteromorpha</taxon>
        <taxon>Diplogasteroidea</taxon>
        <taxon>Neodiplogasteridae</taxon>
        <taxon>Pristionchus</taxon>
    </lineage>
</organism>
<reference evidence="1" key="2">
    <citation type="submission" date="2022-06" db="UniProtKB">
        <authorList>
            <consortium name="EnsemblMetazoa"/>
        </authorList>
    </citation>
    <scope>IDENTIFICATION</scope>
    <source>
        <strain evidence="1">PS312</strain>
    </source>
</reference>
<evidence type="ECO:0008006" key="3">
    <source>
        <dbReference type="Google" id="ProtNLM"/>
    </source>
</evidence>